<evidence type="ECO:0000256" key="1">
    <source>
        <dbReference type="ARBA" id="ARBA00001974"/>
    </source>
</evidence>
<dbReference type="NCBIfam" id="TIGR01409">
    <property type="entry name" value="TAT_signal_seq"/>
    <property type="match status" value="1"/>
</dbReference>
<keyword evidence="4" id="KW-0560">Oxidoreductase</keyword>
<evidence type="ECO:0000313" key="6">
    <source>
        <dbReference type="EMBL" id="MRX84057.1"/>
    </source>
</evidence>
<evidence type="ECO:0000256" key="2">
    <source>
        <dbReference type="ARBA" id="ARBA00022630"/>
    </source>
</evidence>
<gene>
    <name evidence="6" type="ORF">GJG86_16390</name>
</gene>
<proteinExistence type="predicted"/>
<comment type="cofactor">
    <cofactor evidence="1">
        <name>FAD</name>
        <dbReference type="ChEBI" id="CHEBI:57692"/>
    </cofactor>
</comment>
<reference evidence="7" key="1">
    <citation type="submission" date="2019-08" db="EMBL/GenBank/DDBJ databases">
        <title>Arthrobacter sp. nov., isolated from plateau pika and Tibetan wild ass.</title>
        <authorList>
            <person name="Ge Y."/>
        </authorList>
    </citation>
    <scope>NUCLEOTIDE SEQUENCE [LARGE SCALE GENOMIC DNA]</scope>
    <source>
        <strain evidence="7">HF-4214</strain>
    </source>
</reference>
<protein>
    <submittedName>
        <fullName evidence="6">FAD-binding protein</fullName>
    </submittedName>
</protein>
<evidence type="ECO:0000256" key="4">
    <source>
        <dbReference type="ARBA" id="ARBA00023002"/>
    </source>
</evidence>
<feature type="domain" description="FAD-dependent oxidoreductase 2 FAD-binding" evidence="5">
    <location>
        <begin position="99"/>
        <end position="580"/>
    </location>
</feature>
<dbReference type="InterPro" id="IPR006311">
    <property type="entry name" value="TAT_signal"/>
</dbReference>
<keyword evidence="2" id="KW-0285">Flavoprotein</keyword>
<dbReference type="InterPro" id="IPR036188">
    <property type="entry name" value="FAD/NAD-bd_sf"/>
</dbReference>
<dbReference type="InterPro" id="IPR027477">
    <property type="entry name" value="Succ_DH/fumarate_Rdtase_cat_sf"/>
</dbReference>
<dbReference type="InterPro" id="IPR019546">
    <property type="entry name" value="TAT_signal_bac_arc"/>
</dbReference>
<organism evidence="6 7">
    <name type="scientific">Eggerthella guodeyinii</name>
    <dbReference type="NCBI Taxonomy" id="2690837"/>
    <lineage>
        <taxon>Bacteria</taxon>
        <taxon>Bacillati</taxon>
        <taxon>Actinomycetota</taxon>
        <taxon>Coriobacteriia</taxon>
        <taxon>Eggerthellales</taxon>
        <taxon>Eggerthellaceae</taxon>
        <taxon>Eggerthella</taxon>
    </lineage>
</organism>
<dbReference type="RefSeq" id="WP_154334914.1">
    <property type="nucleotide sequence ID" value="NZ_VTFY01000020.1"/>
</dbReference>
<evidence type="ECO:0000313" key="7">
    <source>
        <dbReference type="Proteomes" id="UP000438093"/>
    </source>
</evidence>
<dbReference type="Pfam" id="PF00890">
    <property type="entry name" value="FAD_binding_2"/>
    <property type="match status" value="1"/>
</dbReference>
<dbReference type="GO" id="GO:0033765">
    <property type="term" value="F:steroid dehydrogenase activity, acting on the CH-CH group of donors"/>
    <property type="evidence" value="ECO:0007669"/>
    <property type="project" value="UniProtKB-ARBA"/>
</dbReference>
<dbReference type="PANTHER" id="PTHR43400:SF10">
    <property type="entry name" value="3-OXOSTEROID 1-DEHYDROGENASE"/>
    <property type="match status" value="1"/>
</dbReference>
<dbReference type="InterPro" id="IPR050315">
    <property type="entry name" value="FAD-oxidoreductase_2"/>
</dbReference>
<keyword evidence="3" id="KW-0274">FAD</keyword>
<dbReference type="SUPFAM" id="SSF56425">
    <property type="entry name" value="Succinate dehydrogenase/fumarate reductase flavoprotein, catalytic domain"/>
    <property type="match status" value="1"/>
</dbReference>
<evidence type="ECO:0000256" key="3">
    <source>
        <dbReference type="ARBA" id="ARBA00022827"/>
    </source>
</evidence>
<dbReference type="PANTHER" id="PTHR43400">
    <property type="entry name" value="FUMARATE REDUCTASE"/>
    <property type="match status" value="1"/>
</dbReference>
<accession>A0A6N7RSK0</accession>
<dbReference type="GO" id="GO:0008202">
    <property type="term" value="P:steroid metabolic process"/>
    <property type="evidence" value="ECO:0007669"/>
    <property type="project" value="UniProtKB-ARBA"/>
</dbReference>
<dbReference type="SUPFAM" id="SSF51905">
    <property type="entry name" value="FAD/NAD(P)-binding domain"/>
    <property type="match status" value="1"/>
</dbReference>
<dbReference type="Proteomes" id="UP000438093">
    <property type="component" value="Unassembled WGS sequence"/>
</dbReference>
<keyword evidence="7" id="KW-1185">Reference proteome</keyword>
<evidence type="ECO:0000259" key="5">
    <source>
        <dbReference type="Pfam" id="PF00890"/>
    </source>
</evidence>
<dbReference type="EMBL" id="VTFY01000020">
    <property type="protein sequence ID" value="MRX84057.1"/>
    <property type="molecule type" value="Genomic_DNA"/>
</dbReference>
<sequence length="605" mass="64076">MGTNDTTGTTGTNPAGISRRSFLGGAAGLGALAALGLSGCAPKAAGTAEAENASSAAGTTADVADNNAVAVDDGSAAITVDWLGAAPETGDIAETKDTDLLIVGAGNGGMIAGAYASDQKMDFILCEKGTEVGATRHWFNAVDTKPFTDQGYHTDRARLHGEWARYSSGTCDHNLINMWMNESNDMFEYVDQYMSAAGAVVIADEFEMPGGMGATEFYTPCGEHHYGNAEGGREGVPDRNQLFEQVMNDNGYEISYKHELVKLVTDDAGKVTGAIFKTDNGNVQINAKKGVLLTTGGYSANPAMLSSLSPITTASVTALGYNQNNTGDGIKAALWAGAVKDITSATMIFDRGLVTPGTTAGYTEESVKAGNPQWPGNGQFNPGTQPFLKVNLRGERFALESADYDYLPHAAAQQPGGVYVSVWDGNFGDDVQRFHTLGCSAGTRMGVLGVKKEDGSYDLDKYFEKELADGRLQKADTLEELADKLGFDADAKKTFLATCERYNELYDAQEDADFGKEPYRLSELRTPPFFGATLGGTLLTTIDGVRINADCQALNTDFEPIEGLYCAGDCSGSLFSGNYPDQMHGVACGRTMTEALHVVKLLAAQ</sequence>
<dbReference type="PROSITE" id="PS51318">
    <property type="entry name" value="TAT"/>
    <property type="match status" value="1"/>
</dbReference>
<dbReference type="Gene3D" id="3.50.50.60">
    <property type="entry name" value="FAD/NAD(P)-binding domain"/>
    <property type="match status" value="2"/>
</dbReference>
<name>A0A6N7RSK0_9ACTN</name>
<dbReference type="InterPro" id="IPR003953">
    <property type="entry name" value="FAD-dep_OxRdtase_2_FAD-bd"/>
</dbReference>
<dbReference type="AlphaFoldDB" id="A0A6N7RSK0"/>
<comment type="caution">
    <text evidence="6">The sequence shown here is derived from an EMBL/GenBank/DDBJ whole genome shotgun (WGS) entry which is preliminary data.</text>
</comment>
<dbReference type="Gene3D" id="3.90.700.10">
    <property type="entry name" value="Succinate dehydrogenase/fumarate reductase flavoprotein, catalytic domain"/>
    <property type="match status" value="1"/>
</dbReference>